<proteinExistence type="predicted"/>
<reference evidence="3 4" key="1">
    <citation type="submission" date="2022-03" db="EMBL/GenBank/DDBJ databases">
        <title>Hymenobactersp. isolated from the air.</title>
        <authorList>
            <person name="Won M."/>
            <person name="Kwon S.-W."/>
        </authorList>
    </citation>
    <scope>NUCLEOTIDE SEQUENCE [LARGE SCALE GENOMIC DNA]</scope>
    <source>
        <strain evidence="3 4">KACC 21982</strain>
    </source>
</reference>
<sequence>MFRCSFLLLLSFMTGTAGAQNRAPVEATRRNPTERVSPLPGVTLPAGVGQDKAEPVPAPTQVRPNGTLPLPAFPRGNVTVGPVDSGQVQPATRRAAPSAPPRRKLP</sequence>
<name>A0ABY4CXA0_9BACT</name>
<gene>
    <name evidence="3" type="ORF">MTX78_22640</name>
</gene>
<protein>
    <submittedName>
        <fullName evidence="3">Uncharacterized protein</fullName>
    </submittedName>
</protein>
<dbReference type="RefSeq" id="WP_243798578.1">
    <property type="nucleotide sequence ID" value="NZ_CP094669.1"/>
</dbReference>
<feature type="signal peptide" evidence="2">
    <location>
        <begin position="1"/>
        <end position="19"/>
    </location>
</feature>
<evidence type="ECO:0000256" key="2">
    <source>
        <dbReference type="SAM" id="SignalP"/>
    </source>
</evidence>
<keyword evidence="2" id="KW-0732">Signal</keyword>
<feature type="chain" id="PRO_5045582473" evidence="2">
    <location>
        <begin position="20"/>
        <end position="106"/>
    </location>
</feature>
<evidence type="ECO:0000256" key="1">
    <source>
        <dbReference type="SAM" id="MobiDB-lite"/>
    </source>
</evidence>
<feature type="region of interest" description="Disordered" evidence="1">
    <location>
        <begin position="17"/>
        <end position="106"/>
    </location>
</feature>
<evidence type="ECO:0000313" key="4">
    <source>
        <dbReference type="Proteomes" id="UP000831113"/>
    </source>
</evidence>
<organism evidence="3 4">
    <name type="scientific">Hymenobacter tibetensis</name>
    <dbReference type="NCBI Taxonomy" id="497967"/>
    <lineage>
        <taxon>Bacteria</taxon>
        <taxon>Pseudomonadati</taxon>
        <taxon>Bacteroidota</taxon>
        <taxon>Cytophagia</taxon>
        <taxon>Cytophagales</taxon>
        <taxon>Hymenobacteraceae</taxon>
        <taxon>Hymenobacter</taxon>
    </lineage>
</organism>
<dbReference type="Proteomes" id="UP000831113">
    <property type="component" value="Chromosome"/>
</dbReference>
<dbReference type="EMBL" id="CP094669">
    <property type="protein sequence ID" value="UOG74900.1"/>
    <property type="molecule type" value="Genomic_DNA"/>
</dbReference>
<accession>A0ABY4CXA0</accession>
<evidence type="ECO:0000313" key="3">
    <source>
        <dbReference type="EMBL" id="UOG74900.1"/>
    </source>
</evidence>
<keyword evidence="4" id="KW-1185">Reference proteome</keyword>